<reference evidence="1 2" key="1">
    <citation type="journal article" date="2014" name="Int. J. Syst. Evol. Microbiol.">
        <title>Complete genome sequence of Corynebacterium casei LMG S-19264T (=DSM 44701T), isolated from a smear-ripened cheese.</title>
        <authorList>
            <consortium name="US DOE Joint Genome Institute (JGI-PGF)"/>
            <person name="Walter F."/>
            <person name="Albersmeier A."/>
            <person name="Kalinowski J."/>
            <person name="Ruckert C."/>
        </authorList>
    </citation>
    <scope>NUCLEOTIDE SEQUENCE [LARGE SCALE GENOMIC DNA]</scope>
    <source>
        <strain evidence="1 2">CGMCC 1.15286</strain>
    </source>
</reference>
<comment type="caution">
    <text evidence="1">The sequence shown here is derived from an EMBL/GenBank/DDBJ whole genome shotgun (WGS) entry which is preliminary data.</text>
</comment>
<evidence type="ECO:0008006" key="3">
    <source>
        <dbReference type="Google" id="ProtNLM"/>
    </source>
</evidence>
<evidence type="ECO:0000313" key="1">
    <source>
        <dbReference type="EMBL" id="GGG86388.1"/>
    </source>
</evidence>
<sequence>MNGKMKKPSQRSIYVLLTDTGTAFTRLIKGFTKAPYNHASLAFDDELNEVFSFGRKEAHNPFIGGFVREDIYRGTFRHFPNTRCLLLRLPVTEQQHANSVACIRHFQRNQDAYRYHLIGLLGVLLQREIKSDSAYFCSQFVAEALKSSGVPLWDRPSGLVTPNDFKEHAQFEFVYEGMLYDYQLIDKEKLGPVPPHPLYMALRTSLSKLTV</sequence>
<dbReference type="Gene3D" id="3.90.1720.10">
    <property type="entry name" value="endopeptidase domain like (from Nostoc punctiforme)"/>
    <property type="match status" value="1"/>
</dbReference>
<gene>
    <name evidence="1" type="ORF">GCM10010918_50730</name>
</gene>
<dbReference type="EMBL" id="BMHY01000016">
    <property type="protein sequence ID" value="GGG86388.1"/>
    <property type="molecule type" value="Genomic_DNA"/>
</dbReference>
<protein>
    <recommendedName>
        <fullName evidence="3">Permuted papain-like amidase YaeF/Yiix C92 family enzyme</fullName>
    </recommendedName>
</protein>
<keyword evidence="2" id="KW-1185">Reference proteome</keyword>
<proteinExistence type="predicted"/>
<dbReference type="SUPFAM" id="SSF54001">
    <property type="entry name" value="Cysteine proteinases"/>
    <property type="match status" value="1"/>
</dbReference>
<dbReference type="InterPro" id="IPR038765">
    <property type="entry name" value="Papain-like_cys_pep_sf"/>
</dbReference>
<accession>A0A917HQU4</accession>
<dbReference type="RefSeq" id="WP_229692392.1">
    <property type="nucleotide sequence ID" value="NZ_BMHY01000016.1"/>
</dbReference>
<evidence type="ECO:0000313" key="2">
    <source>
        <dbReference type="Proteomes" id="UP000600247"/>
    </source>
</evidence>
<dbReference type="Proteomes" id="UP000600247">
    <property type="component" value="Unassembled WGS sequence"/>
</dbReference>
<organism evidence="1 2">
    <name type="scientific">Paenibacillus radicis</name>
    <name type="common">ex Gao et al. 2016</name>
    <dbReference type="NCBI Taxonomy" id="1737354"/>
    <lineage>
        <taxon>Bacteria</taxon>
        <taxon>Bacillati</taxon>
        <taxon>Bacillota</taxon>
        <taxon>Bacilli</taxon>
        <taxon>Bacillales</taxon>
        <taxon>Paenibacillaceae</taxon>
        <taxon>Paenibacillus</taxon>
    </lineage>
</organism>
<name>A0A917HQU4_9BACL</name>
<dbReference type="AlphaFoldDB" id="A0A917HQU4"/>